<feature type="domain" description="Ankyrin repeat" evidence="11">
    <location>
        <begin position="161"/>
        <end position="482"/>
    </location>
</feature>
<evidence type="ECO:0000256" key="5">
    <source>
        <dbReference type="ARBA" id="ARBA00022753"/>
    </source>
</evidence>
<evidence type="ECO:0000256" key="4">
    <source>
        <dbReference type="ARBA" id="ARBA00022737"/>
    </source>
</evidence>
<keyword evidence="8" id="KW-0040">ANK repeat</keyword>
<dbReference type="EMBL" id="HAEE01010215">
    <property type="protein sequence ID" value="SBR30265.1"/>
    <property type="molecule type" value="Transcribed_RNA"/>
</dbReference>
<dbReference type="GO" id="GO:0002091">
    <property type="term" value="P:negative regulation of receptor internalization"/>
    <property type="evidence" value="ECO:0007669"/>
    <property type="project" value="UniProtKB-ARBA"/>
</dbReference>
<protein>
    <submittedName>
        <fullName evidence="12">Ankyrin repeat domain 13A</fullName>
    </submittedName>
</protein>
<sequence length="601" mass="68113">MSMANVSEDIRGKFPLHSAVWENDFRKLEEELRSPQNEIETVDPRGRTPLHLAVSLGHLETVRVLLRHGAQVTKENAHNWTVLQEAVSTGDPEMVQLVLQRRDYLKASTALGGVPELLLKIRESPDFYMEMKWEFTSWIPLLSRICPSDVCRIWKSGACLRVDTTLLGFENMTWIRGRRSYIFRGDESCAELMEMNHDDGVVDVERFNISQEVEDVTLESMQPAEQEVAKRLTTPIVNTYLDTKNIAFERSKSGIWGWKTDKTEVVNGFESKVFNVNNVNVVIRTRTEHLTDEEKTRIKSERNVLESLLGTVEQHISAQGDLTLEYATATNPTAITPEEYFDPDFDLGDRDIGRPIELTIRTQKFKGTLWMSEEHPLSLVEQVTPVIDLMARTSSHFARLRDFVTLNFPPGFPVKIEIPLFHVLNARITFGNLNKCRTEKDEEEVGTSAATTPSSTMEDLASTAPSQFQVCPSVFEVPASYQRRGGSRHTPAPNNDEELLQYAIHQSLLDSQRGPGQQGIWDNANGEFADLVPISQNDGSIPEGVLVDYEDASYTPATSISDSELRLAMELSAQAQEEEERRRKQEEEELERILQLSLTDK</sequence>
<dbReference type="PROSITE" id="PS50297">
    <property type="entry name" value="ANK_REP_REGION"/>
    <property type="match status" value="1"/>
</dbReference>
<evidence type="ECO:0000256" key="3">
    <source>
        <dbReference type="ARBA" id="ARBA00022475"/>
    </source>
</evidence>
<evidence type="ECO:0000256" key="6">
    <source>
        <dbReference type="ARBA" id="ARBA00023136"/>
    </source>
</evidence>
<reference evidence="12" key="1">
    <citation type="submission" date="2016-05" db="EMBL/GenBank/DDBJ databases">
        <authorList>
            <person name="Lavstsen T."/>
            <person name="Jespersen J.S."/>
        </authorList>
    </citation>
    <scope>NUCLEOTIDE SEQUENCE</scope>
    <source>
        <tissue evidence="12">Brain</tissue>
    </source>
</reference>
<feature type="region of interest" description="Disordered" evidence="10">
    <location>
        <begin position="438"/>
        <end position="458"/>
    </location>
</feature>
<dbReference type="GO" id="GO:0140036">
    <property type="term" value="F:ubiquitin-modified protein reader activity"/>
    <property type="evidence" value="ECO:0007669"/>
    <property type="project" value="UniProtKB-ARBA"/>
</dbReference>
<reference evidence="12" key="2">
    <citation type="submission" date="2016-06" db="EMBL/GenBank/DDBJ databases">
        <title>The genome of a short-lived fish provides insights into sex chromosome evolution and the genetic control of aging.</title>
        <authorList>
            <person name="Reichwald K."/>
            <person name="Felder M."/>
            <person name="Petzold A."/>
            <person name="Koch P."/>
            <person name="Groth M."/>
            <person name="Platzer M."/>
        </authorList>
    </citation>
    <scope>NUCLEOTIDE SEQUENCE</scope>
    <source>
        <tissue evidence="12">Brain</tissue>
    </source>
</reference>
<keyword evidence="4" id="KW-0677">Repeat</keyword>
<dbReference type="PROSITE" id="PS50088">
    <property type="entry name" value="ANK_REPEAT"/>
    <property type="match status" value="1"/>
</dbReference>
<feature type="coiled-coil region" evidence="9">
    <location>
        <begin position="568"/>
        <end position="596"/>
    </location>
</feature>
<dbReference type="SUPFAM" id="SSF48403">
    <property type="entry name" value="Ankyrin repeat"/>
    <property type="match status" value="1"/>
</dbReference>
<evidence type="ECO:0000259" key="11">
    <source>
        <dbReference type="Pfam" id="PF11904"/>
    </source>
</evidence>
<dbReference type="FunFam" id="1.25.40.20:FF:000057">
    <property type="entry name" value="Ankyrin repeat domain-containing protein 13B"/>
    <property type="match status" value="1"/>
</dbReference>
<dbReference type="InterPro" id="IPR002110">
    <property type="entry name" value="Ankyrin_rpt"/>
</dbReference>
<dbReference type="GO" id="GO:0005886">
    <property type="term" value="C:plasma membrane"/>
    <property type="evidence" value="ECO:0007669"/>
    <property type="project" value="UniProtKB-SubCell"/>
</dbReference>
<dbReference type="PANTHER" id="PTHR12447:SF4">
    <property type="entry name" value="ANKYRIN REPEAT DOMAIN-CONTAINING PROTEIN 13A"/>
    <property type="match status" value="1"/>
</dbReference>
<evidence type="ECO:0000256" key="7">
    <source>
        <dbReference type="ARBA" id="ARBA00024956"/>
    </source>
</evidence>
<keyword evidence="6" id="KW-0472">Membrane</keyword>
<evidence type="ECO:0000256" key="2">
    <source>
        <dbReference type="ARBA" id="ARBA00004236"/>
    </source>
</evidence>
<keyword evidence="3" id="KW-1003">Cell membrane</keyword>
<dbReference type="Pfam" id="PF12796">
    <property type="entry name" value="Ank_2"/>
    <property type="match status" value="1"/>
</dbReference>
<dbReference type="Pfam" id="PF11904">
    <property type="entry name" value="ANKRD13_C"/>
    <property type="match status" value="1"/>
</dbReference>
<comment type="subcellular location">
    <subcellularLocation>
        <location evidence="2">Cell membrane</location>
    </subcellularLocation>
    <subcellularLocation>
        <location evidence="1">Endosome</location>
    </subcellularLocation>
</comment>
<dbReference type="AlphaFoldDB" id="A0A1A8IX77"/>
<evidence type="ECO:0000256" key="9">
    <source>
        <dbReference type="SAM" id="Coils"/>
    </source>
</evidence>
<evidence type="ECO:0000256" key="8">
    <source>
        <dbReference type="PROSITE-ProRule" id="PRU00023"/>
    </source>
</evidence>
<keyword evidence="9" id="KW-0175">Coiled coil</keyword>
<gene>
    <name evidence="12" type="primary">ANKRD13A</name>
</gene>
<dbReference type="InterPro" id="IPR021832">
    <property type="entry name" value="ANKRD13"/>
</dbReference>
<dbReference type="GO" id="GO:0048471">
    <property type="term" value="C:perinuclear region of cytoplasm"/>
    <property type="evidence" value="ECO:0007669"/>
    <property type="project" value="UniProtKB-ARBA"/>
</dbReference>
<dbReference type="InterPro" id="IPR055285">
    <property type="entry name" value="ANKRD13_C"/>
</dbReference>
<accession>A0A1A8IX77</accession>
<feature type="compositionally biased region" description="Polar residues" evidence="10">
    <location>
        <begin position="448"/>
        <end position="458"/>
    </location>
</feature>
<evidence type="ECO:0000313" key="12">
    <source>
        <dbReference type="EMBL" id="SBR01937.1"/>
    </source>
</evidence>
<proteinExistence type="predicted"/>
<dbReference type="EMBL" id="HAED01015492">
    <property type="protein sequence ID" value="SBR01937.1"/>
    <property type="molecule type" value="Transcribed_RNA"/>
</dbReference>
<dbReference type="Gene3D" id="1.25.40.20">
    <property type="entry name" value="Ankyrin repeat-containing domain"/>
    <property type="match status" value="1"/>
</dbReference>
<keyword evidence="5" id="KW-0967">Endosome</keyword>
<dbReference type="PANTHER" id="PTHR12447">
    <property type="entry name" value="ANKYRIN REPEAT DOMAIN-CONTAINING PROTEIN 13"/>
    <property type="match status" value="1"/>
</dbReference>
<dbReference type="GO" id="GO:0005768">
    <property type="term" value="C:endosome"/>
    <property type="evidence" value="ECO:0007669"/>
    <property type="project" value="UniProtKB-SubCell"/>
</dbReference>
<dbReference type="SMART" id="SM00248">
    <property type="entry name" value="ANK"/>
    <property type="match status" value="2"/>
</dbReference>
<feature type="repeat" description="ANK" evidence="8">
    <location>
        <begin position="45"/>
        <end position="77"/>
    </location>
</feature>
<dbReference type="InterPro" id="IPR036770">
    <property type="entry name" value="Ankyrin_rpt-contain_sf"/>
</dbReference>
<evidence type="ECO:0000256" key="10">
    <source>
        <dbReference type="SAM" id="MobiDB-lite"/>
    </source>
</evidence>
<evidence type="ECO:0000256" key="1">
    <source>
        <dbReference type="ARBA" id="ARBA00004177"/>
    </source>
</evidence>
<name>A0A1A8IX77_NOTKU</name>
<comment type="function">
    <text evidence="7">Ubiquitin-binding protein that specifically recognizes and binds 'Lys-63'-linked ubiquitin. Does not bind 'Lys-48'-linked ubiquitin. Positively regulates the internalization of ligand-activated EGFR by binding to the Ub moiety of ubiquitinated EGFR at the cell membrane.</text>
</comment>
<organism evidence="12">
    <name type="scientific">Nothobranchius kuhntae</name>
    <name type="common">Beira killifish</name>
    <dbReference type="NCBI Taxonomy" id="321403"/>
    <lineage>
        <taxon>Eukaryota</taxon>
        <taxon>Metazoa</taxon>
        <taxon>Chordata</taxon>
        <taxon>Craniata</taxon>
        <taxon>Vertebrata</taxon>
        <taxon>Euteleostomi</taxon>
        <taxon>Actinopterygii</taxon>
        <taxon>Neopterygii</taxon>
        <taxon>Teleostei</taxon>
        <taxon>Neoteleostei</taxon>
        <taxon>Acanthomorphata</taxon>
        <taxon>Ovalentaria</taxon>
        <taxon>Atherinomorphae</taxon>
        <taxon>Cyprinodontiformes</taxon>
        <taxon>Nothobranchiidae</taxon>
        <taxon>Nothobranchius</taxon>
    </lineage>
</organism>